<comment type="caution">
    <text evidence="2">The sequence shown here is derived from an EMBL/GenBank/DDBJ whole genome shotgun (WGS) entry which is preliminary data.</text>
</comment>
<dbReference type="PANTHER" id="PTHR23530:SF1">
    <property type="entry name" value="PERMEASE, MAJOR FACILITATOR SUPERFAMILY-RELATED"/>
    <property type="match status" value="1"/>
</dbReference>
<keyword evidence="1" id="KW-1133">Transmembrane helix</keyword>
<protein>
    <recommendedName>
        <fullName evidence="3">Major facilitator superfamily (MFS) profile domain-containing protein</fullName>
    </recommendedName>
</protein>
<gene>
    <name evidence="2" type="ORF">S03H2_03087</name>
</gene>
<evidence type="ECO:0000256" key="1">
    <source>
        <dbReference type="SAM" id="Phobius"/>
    </source>
</evidence>
<sequence length="224" mass="26110">TCLAFVYMGAFIASLTFKEPIYKEEYKSERYLNIIKDGFKELKKNKILRILCFDRLLINVLIFLLFWTYQPYLQEINVHILFFGIISSMMNIVNVIFINLLPKFGKWFKSKIRLLILFNLITGFSYIFLGLTTNVLLGIVIILIIVAFGYPRYLLYVNGINSQVESENRATILSTVNMFGSLIQAIIYPFIGIIVMWNIYAFFIIIGISIIILTIFTRVKNDYL</sequence>
<keyword evidence="1" id="KW-0812">Transmembrane</keyword>
<dbReference type="InterPro" id="IPR036259">
    <property type="entry name" value="MFS_trans_sf"/>
</dbReference>
<dbReference type="InterPro" id="IPR053160">
    <property type="entry name" value="MFS_DHA3_Transporter"/>
</dbReference>
<dbReference type="SUPFAM" id="SSF103473">
    <property type="entry name" value="MFS general substrate transporter"/>
    <property type="match status" value="1"/>
</dbReference>
<feature type="transmembrane region" description="Helical" evidence="1">
    <location>
        <begin position="170"/>
        <end position="191"/>
    </location>
</feature>
<organism evidence="2">
    <name type="scientific">marine sediment metagenome</name>
    <dbReference type="NCBI Taxonomy" id="412755"/>
    <lineage>
        <taxon>unclassified sequences</taxon>
        <taxon>metagenomes</taxon>
        <taxon>ecological metagenomes</taxon>
    </lineage>
</organism>
<reference evidence="2" key="1">
    <citation type="journal article" date="2014" name="Front. Microbiol.">
        <title>High frequency of phylogenetically diverse reductive dehalogenase-homologous genes in deep subseafloor sedimentary metagenomes.</title>
        <authorList>
            <person name="Kawai M."/>
            <person name="Futagami T."/>
            <person name="Toyoda A."/>
            <person name="Takaki Y."/>
            <person name="Nishi S."/>
            <person name="Hori S."/>
            <person name="Arai W."/>
            <person name="Tsubouchi T."/>
            <person name="Morono Y."/>
            <person name="Uchiyama I."/>
            <person name="Ito T."/>
            <person name="Fujiyama A."/>
            <person name="Inagaki F."/>
            <person name="Takami H."/>
        </authorList>
    </citation>
    <scope>NUCLEOTIDE SEQUENCE</scope>
    <source>
        <strain evidence="2">Expedition CK06-06</strain>
    </source>
</reference>
<feature type="transmembrane region" description="Helical" evidence="1">
    <location>
        <begin position="80"/>
        <end position="100"/>
    </location>
</feature>
<keyword evidence="1" id="KW-0472">Membrane</keyword>
<accession>X1E7E8</accession>
<feature type="transmembrane region" description="Helical" evidence="1">
    <location>
        <begin position="47"/>
        <end position="68"/>
    </location>
</feature>
<evidence type="ECO:0008006" key="3">
    <source>
        <dbReference type="Google" id="ProtNLM"/>
    </source>
</evidence>
<feature type="transmembrane region" description="Helical" evidence="1">
    <location>
        <begin position="135"/>
        <end position="158"/>
    </location>
</feature>
<feature type="transmembrane region" description="Helical" evidence="1">
    <location>
        <begin position="112"/>
        <end position="129"/>
    </location>
</feature>
<feature type="non-terminal residue" evidence="2">
    <location>
        <position position="1"/>
    </location>
</feature>
<feature type="transmembrane region" description="Helical" evidence="1">
    <location>
        <begin position="197"/>
        <end position="216"/>
    </location>
</feature>
<proteinExistence type="predicted"/>
<dbReference type="EMBL" id="BARU01001103">
    <property type="protein sequence ID" value="GAH29201.1"/>
    <property type="molecule type" value="Genomic_DNA"/>
</dbReference>
<name>X1E7E8_9ZZZZ</name>
<dbReference type="AlphaFoldDB" id="X1E7E8"/>
<dbReference type="Gene3D" id="1.20.1250.20">
    <property type="entry name" value="MFS general substrate transporter like domains"/>
    <property type="match status" value="1"/>
</dbReference>
<evidence type="ECO:0000313" key="2">
    <source>
        <dbReference type="EMBL" id="GAH29201.1"/>
    </source>
</evidence>
<dbReference type="PANTHER" id="PTHR23530">
    <property type="entry name" value="TRANSPORT PROTEIN-RELATED"/>
    <property type="match status" value="1"/>
</dbReference>